<feature type="chain" id="PRO_5009875331" description="Ppe family protein" evidence="2">
    <location>
        <begin position="18"/>
        <end position="219"/>
    </location>
</feature>
<organism evidence="3 4">
    <name type="scientific">Phialocephala subalpina</name>
    <dbReference type="NCBI Taxonomy" id="576137"/>
    <lineage>
        <taxon>Eukaryota</taxon>
        <taxon>Fungi</taxon>
        <taxon>Dikarya</taxon>
        <taxon>Ascomycota</taxon>
        <taxon>Pezizomycotina</taxon>
        <taxon>Leotiomycetes</taxon>
        <taxon>Helotiales</taxon>
        <taxon>Mollisiaceae</taxon>
        <taxon>Phialocephala</taxon>
        <taxon>Phialocephala fortinii species complex</taxon>
    </lineage>
</organism>
<feature type="signal peptide" evidence="2">
    <location>
        <begin position="1"/>
        <end position="17"/>
    </location>
</feature>
<evidence type="ECO:0008006" key="5">
    <source>
        <dbReference type="Google" id="ProtNLM"/>
    </source>
</evidence>
<name>A0A1L7XYN8_9HELO</name>
<gene>
    <name evidence="3" type="ORF">PAC_20038</name>
</gene>
<keyword evidence="4" id="KW-1185">Reference proteome</keyword>
<dbReference type="AlphaFoldDB" id="A0A1L7XYN8"/>
<dbReference type="Proteomes" id="UP000184330">
    <property type="component" value="Unassembled WGS sequence"/>
</dbReference>
<dbReference type="EMBL" id="FJOG01000098">
    <property type="protein sequence ID" value="CZR70137.1"/>
    <property type="molecule type" value="Genomic_DNA"/>
</dbReference>
<feature type="region of interest" description="Disordered" evidence="1">
    <location>
        <begin position="38"/>
        <end position="58"/>
    </location>
</feature>
<reference evidence="3 4" key="1">
    <citation type="submission" date="2016-03" db="EMBL/GenBank/DDBJ databases">
        <authorList>
            <person name="Ploux O."/>
        </authorList>
    </citation>
    <scope>NUCLEOTIDE SEQUENCE [LARGE SCALE GENOMIC DNA]</scope>
    <source>
        <strain evidence="3 4">UAMH 11012</strain>
    </source>
</reference>
<evidence type="ECO:0000313" key="4">
    <source>
        <dbReference type="Proteomes" id="UP000184330"/>
    </source>
</evidence>
<protein>
    <recommendedName>
        <fullName evidence="5">Ppe family protein</fullName>
    </recommendedName>
</protein>
<keyword evidence="2" id="KW-0732">Signal</keyword>
<proteinExistence type="predicted"/>
<evidence type="ECO:0000313" key="3">
    <source>
        <dbReference type="EMBL" id="CZR70137.1"/>
    </source>
</evidence>
<evidence type="ECO:0000256" key="1">
    <source>
        <dbReference type="SAM" id="MobiDB-lite"/>
    </source>
</evidence>
<dbReference type="OrthoDB" id="2118427at2759"/>
<sequence>MKLQHVLFMFSVSGVLAYPIVQGGSVATVGSGSTGANFSTPANSTSVSSTAATNTTSDPNTAVDDIKGDAAFGAFGAFGGTKVNAASVKTASSNFATDANTVSASINKMGQTTDKNTIKSLATTAFNAESDEDAQRSVLAAAAGSAGKASNAKIVKNTPTVLDGLSAIMRNPASVKSNLQTIQNARNPQILPSITQLSNAALSAMGLPQTQQQFPATTA</sequence>
<accession>A0A1L7XYN8</accession>
<dbReference type="STRING" id="576137.A0A1L7XYN8"/>
<evidence type="ECO:0000256" key="2">
    <source>
        <dbReference type="SAM" id="SignalP"/>
    </source>
</evidence>